<dbReference type="PANTHER" id="PTHR26312">
    <property type="entry name" value="TETRATRICOPEPTIDE REPEAT PROTEIN 5"/>
    <property type="match status" value="1"/>
</dbReference>
<dbReference type="InterPro" id="IPR003107">
    <property type="entry name" value="HAT"/>
</dbReference>
<gene>
    <name evidence="2" type="ORF">RJ641_031235</name>
</gene>
<evidence type="ECO:0000313" key="3">
    <source>
        <dbReference type="Proteomes" id="UP001370490"/>
    </source>
</evidence>
<dbReference type="PANTHER" id="PTHR26312:SF221">
    <property type="entry name" value="OS04G0510600 PROTEIN"/>
    <property type="match status" value="1"/>
</dbReference>
<sequence length="365" mass="40229">MLLRSSSTPVLGSLLSSFADTPNNITETNNTINHLPTTTIHQCHKRLSFHQSGSLSLSCSSSPISPSIADLSNSRGGGLKGFRRAQSEGNLDGLASASCDGNDELHQRNTPQKISRKPNLSVLQTIPSFSLYHSRNASEHDEEEDGDYDEEEEESEEIEEEEENYKMSLVEERVLMNEFRSFEVGEEQPMYFAKGLVVTVGSGGFGGGGGGGRGHGGDFTPGNFGGESGGGDGHDLEEYYRRTVEENPGNPLLLRNYAQFLRQSKQDLEGAEEFYSRAILVDPQDGEILSQYARLVWELHHDQDRASSYFERAVQAAPNDSHVHAAYANFLWETEDDRDEDNASNDFDSMPSFLQKGSIASAMAR</sequence>
<evidence type="ECO:0000256" key="1">
    <source>
        <dbReference type="SAM" id="MobiDB-lite"/>
    </source>
</evidence>
<evidence type="ECO:0000313" key="2">
    <source>
        <dbReference type="EMBL" id="KAK6937727.1"/>
    </source>
</evidence>
<dbReference type="InterPro" id="IPR011990">
    <property type="entry name" value="TPR-like_helical_dom_sf"/>
</dbReference>
<dbReference type="SUPFAM" id="SSF48452">
    <property type="entry name" value="TPR-like"/>
    <property type="match status" value="1"/>
</dbReference>
<dbReference type="AlphaFoldDB" id="A0AAN8ZHA5"/>
<dbReference type="SMART" id="SM00386">
    <property type="entry name" value="HAT"/>
    <property type="match status" value="3"/>
</dbReference>
<accession>A0AAN8ZHA5</accession>
<feature type="region of interest" description="Disordered" evidence="1">
    <location>
        <begin position="93"/>
        <end position="113"/>
    </location>
</feature>
<organism evidence="2 3">
    <name type="scientific">Dillenia turbinata</name>
    <dbReference type="NCBI Taxonomy" id="194707"/>
    <lineage>
        <taxon>Eukaryota</taxon>
        <taxon>Viridiplantae</taxon>
        <taxon>Streptophyta</taxon>
        <taxon>Embryophyta</taxon>
        <taxon>Tracheophyta</taxon>
        <taxon>Spermatophyta</taxon>
        <taxon>Magnoliopsida</taxon>
        <taxon>eudicotyledons</taxon>
        <taxon>Gunneridae</taxon>
        <taxon>Pentapetalae</taxon>
        <taxon>Dilleniales</taxon>
        <taxon>Dilleniaceae</taxon>
        <taxon>Dillenia</taxon>
    </lineage>
</organism>
<dbReference type="EMBL" id="JBAMMX010000006">
    <property type="protein sequence ID" value="KAK6937727.1"/>
    <property type="molecule type" value="Genomic_DNA"/>
</dbReference>
<dbReference type="Gene3D" id="1.25.40.10">
    <property type="entry name" value="Tetratricopeptide repeat domain"/>
    <property type="match status" value="1"/>
</dbReference>
<comment type="caution">
    <text evidence="2">The sequence shown here is derived from an EMBL/GenBank/DDBJ whole genome shotgun (WGS) entry which is preliminary data.</text>
</comment>
<feature type="non-terminal residue" evidence="2">
    <location>
        <position position="365"/>
    </location>
</feature>
<keyword evidence="3" id="KW-1185">Reference proteome</keyword>
<dbReference type="GO" id="GO:0006396">
    <property type="term" value="P:RNA processing"/>
    <property type="evidence" value="ECO:0007669"/>
    <property type="project" value="InterPro"/>
</dbReference>
<proteinExistence type="predicted"/>
<name>A0AAN8ZHA5_9MAGN</name>
<feature type="compositionally biased region" description="Acidic residues" evidence="1">
    <location>
        <begin position="140"/>
        <end position="163"/>
    </location>
</feature>
<dbReference type="Proteomes" id="UP001370490">
    <property type="component" value="Unassembled WGS sequence"/>
</dbReference>
<feature type="region of interest" description="Disordered" evidence="1">
    <location>
        <begin position="131"/>
        <end position="165"/>
    </location>
</feature>
<reference evidence="2 3" key="1">
    <citation type="submission" date="2023-12" db="EMBL/GenBank/DDBJ databases">
        <title>A high-quality genome assembly for Dillenia turbinata (Dilleniales).</title>
        <authorList>
            <person name="Chanderbali A."/>
        </authorList>
    </citation>
    <scope>NUCLEOTIDE SEQUENCE [LARGE SCALE GENOMIC DNA]</scope>
    <source>
        <strain evidence="2">LSX21</strain>
        <tissue evidence="2">Leaf</tissue>
    </source>
</reference>
<protein>
    <submittedName>
        <fullName evidence="2">Uncharacterized protein</fullName>
    </submittedName>
</protein>